<keyword evidence="2" id="KW-0479">Metal-binding</keyword>
<feature type="compositionally biased region" description="Low complexity" evidence="7">
    <location>
        <begin position="45"/>
        <end position="61"/>
    </location>
</feature>
<dbReference type="GO" id="GO:0008270">
    <property type="term" value="F:zinc ion binding"/>
    <property type="evidence" value="ECO:0007669"/>
    <property type="project" value="UniProtKB-KW"/>
</dbReference>
<keyword evidence="5" id="KW-0862">Zinc</keyword>
<dbReference type="SMART" id="SM00355">
    <property type="entry name" value="ZnF_C2H2"/>
    <property type="match status" value="7"/>
</dbReference>
<accession>A0A6A6D0T3</accession>
<keyword evidence="10" id="KW-1185">Reference proteome</keyword>
<feature type="compositionally biased region" description="Low complexity" evidence="7">
    <location>
        <begin position="506"/>
        <end position="520"/>
    </location>
</feature>
<evidence type="ECO:0000313" key="10">
    <source>
        <dbReference type="Proteomes" id="UP000799537"/>
    </source>
</evidence>
<feature type="compositionally biased region" description="Polar residues" evidence="7">
    <location>
        <begin position="62"/>
        <end position="75"/>
    </location>
</feature>
<reference evidence="9" key="1">
    <citation type="journal article" date="2020" name="Stud. Mycol.">
        <title>101 Dothideomycetes genomes: a test case for predicting lifestyles and emergence of pathogens.</title>
        <authorList>
            <person name="Haridas S."/>
            <person name="Albert R."/>
            <person name="Binder M."/>
            <person name="Bloem J."/>
            <person name="Labutti K."/>
            <person name="Salamov A."/>
            <person name="Andreopoulos B."/>
            <person name="Baker S."/>
            <person name="Barry K."/>
            <person name="Bills G."/>
            <person name="Bluhm B."/>
            <person name="Cannon C."/>
            <person name="Castanera R."/>
            <person name="Culley D."/>
            <person name="Daum C."/>
            <person name="Ezra D."/>
            <person name="Gonzalez J."/>
            <person name="Henrissat B."/>
            <person name="Kuo A."/>
            <person name="Liang C."/>
            <person name="Lipzen A."/>
            <person name="Lutzoni F."/>
            <person name="Magnuson J."/>
            <person name="Mondo S."/>
            <person name="Nolan M."/>
            <person name="Ohm R."/>
            <person name="Pangilinan J."/>
            <person name="Park H.-J."/>
            <person name="Ramirez L."/>
            <person name="Alfaro M."/>
            <person name="Sun H."/>
            <person name="Tritt A."/>
            <person name="Yoshinaga Y."/>
            <person name="Zwiers L.-H."/>
            <person name="Turgeon B."/>
            <person name="Goodwin S."/>
            <person name="Spatafora J."/>
            <person name="Crous P."/>
            <person name="Grigoriev I."/>
        </authorList>
    </citation>
    <scope>NUCLEOTIDE SEQUENCE</scope>
    <source>
        <strain evidence="9">ATCC 36951</strain>
    </source>
</reference>
<dbReference type="GO" id="GO:0005634">
    <property type="term" value="C:nucleus"/>
    <property type="evidence" value="ECO:0007669"/>
    <property type="project" value="UniProtKB-SubCell"/>
</dbReference>
<feature type="region of interest" description="Disordered" evidence="7">
    <location>
        <begin position="504"/>
        <end position="524"/>
    </location>
</feature>
<dbReference type="AlphaFoldDB" id="A0A6A6D0T3"/>
<dbReference type="Proteomes" id="UP000799537">
    <property type="component" value="Unassembled WGS sequence"/>
</dbReference>
<sequence>MHQTNPFNIKHPRSDTTSHIIHIQTKLRPQPTSSTVNCKTQSTARHSQLQSQSSSRHSQLQDTSNPNPQAPTMSTHPCPLCDRKLASVGGVQAHLNDKHPACTTCRQHFANDYRAKKHQMTEGHCYCKSHDVFFATYDLHQEHNRNVFHHSGIACVACETNFPSQLALDDHSQGHGHAAVQIALGRRDKNVIIPSVDECRQLRCDDCVLDSSALFVLRGHKFKVKHDPSRHLGCPFSERCDGPFSSPAVLLTHLESGKCKTGMNCLELDGLLKANGPDQHIALASEVNVVATVTAHLKQAQHKHSELNIAQCQCRCAAHFDDFRALLNHIRASEHMVICSCFLTFKDNAAFLSHQRSTGHLRNISSSAVVNPHTVTCRCGLKVRDPGCLEQHHRATGHQGTENAKSPAFCPVCMKTMANSKAGTLEAHMRERHPVCSTCHQVFQYQKDLVAHQEESGGLCVQEKTSQPQPVVLMRQSNHADTPEAAEDVFDLNGASGILAENEGQSIESASTAGASTSITQPTSCASSITNYNEIDVDVDVNKVSNIIDIAIPRSRSSSMSSDDSDGGVLLPVEDDEVWSTRSSSEAVQDQAQQNGTMIAAPTTTTSSISHSPKLPLLLKRLSTLKPLAPKLSTMGCKAGIPF</sequence>
<evidence type="ECO:0000256" key="4">
    <source>
        <dbReference type="ARBA" id="ARBA00022771"/>
    </source>
</evidence>
<evidence type="ECO:0000256" key="5">
    <source>
        <dbReference type="ARBA" id="ARBA00022833"/>
    </source>
</evidence>
<dbReference type="InterPro" id="IPR013087">
    <property type="entry name" value="Znf_C2H2_type"/>
</dbReference>
<keyword evidence="6" id="KW-0539">Nucleus</keyword>
<evidence type="ECO:0000256" key="7">
    <source>
        <dbReference type="SAM" id="MobiDB-lite"/>
    </source>
</evidence>
<dbReference type="InterPro" id="IPR050888">
    <property type="entry name" value="ZnF_C2H2-type_TF"/>
</dbReference>
<dbReference type="PANTHER" id="PTHR24406">
    <property type="entry name" value="TRANSCRIPTIONAL REPRESSOR CTCFL-RELATED"/>
    <property type="match status" value="1"/>
</dbReference>
<keyword evidence="4" id="KW-0863">Zinc-finger</keyword>
<dbReference type="PROSITE" id="PS00028">
    <property type="entry name" value="ZINC_FINGER_C2H2_1"/>
    <property type="match status" value="2"/>
</dbReference>
<protein>
    <recommendedName>
        <fullName evidence="8">C2H2-type domain-containing protein</fullName>
    </recommendedName>
</protein>
<comment type="subcellular location">
    <subcellularLocation>
        <location evidence="1">Nucleus</location>
    </subcellularLocation>
</comment>
<evidence type="ECO:0000256" key="3">
    <source>
        <dbReference type="ARBA" id="ARBA00022737"/>
    </source>
</evidence>
<feature type="compositionally biased region" description="Polar residues" evidence="7">
    <location>
        <begin position="30"/>
        <end position="44"/>
    </location>
</feature>
<name>A0A6A6D0T3_ZASCE</name>
<dbReference type="EMBL" id="ML993580">
    <property type="protein sequence ID" value="KAF2172623.1"/>
    <property type="molecule type" value="Genomic_DNA"/>
</dbReference>
<evidence type="ECO:0000256" key="1">
    <source>
        <dbReference type="ARBA" id="ARBA00004123"/>
    </source>
</evidence>
<organism evidence="9 10">
    <name type="scientific">Zasmidium cellare ATCC 36951</name>
    <dbReference type="NCBI Taxonomy" id="1080233"/>
    <lineage>
        <taxon>Eukaryota</taxon>
        <taxon>Fungi</taxon>
        <taxon>Dikarya</taxon>
        <taxon>Ascomycota</taxon>
        <taxon>Pezizomycotina</taxon>
        <taxon>Dothideomycetes</taxon>
        <taxon>Dothideomycetidae</taxon>
        <taxon>Mycosphaerellales</taxon>
        <taxon>Mycosphaerellaceae</taxon>
        <taxon>Zasmidium</taxon>
    </lineage>
</organism>
<feature type="region of interest" description="Disordered" evidence="7">
    <location>
        <begin position="24"/>
        <end position="76"/>
    </location>
</feature>
<evidence type="ECO:0000259" key="8">
    <source>
        <dbReference type="PROSITE" id="PS00028"/>
    </source>
</evidence>
<keyword evidence="3" id="KW-0677">Repeat</keyword>
<evidence type="ECO:0000256" key="2">
    <source>
        <dbReference type="ARBA" id="ARBA00022723"/>
    </source>
</evidence>
<evidence type="ECO:0000256" key="6">
    <source>
        <dbReference type="ARBA" id="ARBA00023242"/>
    </source>
</evidence>
<proteinExistence type="predicted"/>
<feature type="domain" description="C2H2-type" evidence="8">
    <location>
        <begin position="312"/>
        <end position="335"/>
    </location>
</feature>
<dbReference type="RefSeq" id="XP_033673512.1">
    <property type="nucleotide sequence ID" value="XM_033811172.1"/>
</dbReference>
<dbReference type="OrthoDB" id="6077919at2759"/>
<gene>
    <name evidence="9" type="ORF">M409DRAFT_49176</name>
</gene>
<dbReference type="GeneID" id="54564444"/>
<evidence type="ECO:0000313" key="9">
    <source>
        <dbReference type="EMBL" id="KAF2172623.1"/>
    </source>
</evidence>
<feature type="domain" description="C2H2-type" evidence="8">
    <location>
        <begin position="102"/>
        <end position="124"/>
    </location>
</feature>